<keyword evidence="5" id="KW-1185">Reference proteome</keyword>
<sequence length="506" mass="53307">MGAVSATPSTASPAAATSTGAATLQGISSGAGVPLAWSPCAEGMGLECATLDVPLDWSHPSGPNITLGMNRLKATSPSQHIGSLIINPGGPGGAATRLNIDAANLETQLNSSYWSPELRAAFDIVAPDPRGIGSSTPIRCDPDIYNERVTTFPTTTAEFEKLVAHNKALGESCRNLTGPLFDHVDTTSVARDLEAVRLALGGEKLNYLGFSYGTQIGAAYAELFPDNFRTLALDAITDHSQSETSTLVTEASTYADALGRFLEWCEDTPDCAIGKNATRVFDEFLEKADKTPVPAPGCVESGACRANVTGEELRFAVQELLAFKNPAPGIPASLLPTWREGAEAIALAIAGNATALSTGLAATPDDGVYGGLAVGCQDWSHSSTTLSDVLYLQQLGGDISPRTKGASQSWSYQTLCIGWPAPLANPQHKIEIKGKVPPILLVNAYHDPETSYVWAHGLLKQLPSAQLLTRDGDGHTSYSLKGETWKAMDAYLIHGTMPGDNLVLKT</sequence>
<proteinExistence type="inferred from homology"/>
<dbReference type="OrthoDB" id="425534at2759"/>
<gene>
    <name evidence="4" type="ORF">BU16DRAFT_553292</name>
</gene>
<dbReference type="Gene3D" id="3.40.50.1820">
    <property type="entry name" value="alpha/beta hydrolase"/>
    <property type="match status" value="1"/>
</dbReference>
<dbReference type="Proteomes" id="UP000799750">
    <property type="component" value="Unassembled WGS sequence"/>
</dbReference>
<dbReference type="InterPro" id="IPR029058">
    <property type="entry name" value="AB_hydrolase_fold"/>
</dbReference>
<dbReference type="InterPro" id="IPR000073">
    <property type="entry name" value="AB_hydrolase_1"/>
</dbReference>
<dbReference type="AlphaFoldDB" id="A0A6A6QDL3"/>
<protein>
    <recommendedName>
        <fullName evidence="3">AB hydrolase-1 domain-containing protein</fullName>
    </recommendedName>
</protein>
<accession>A0A6A6QDL3</accession>
<evidence type="ECO:0000313" key="5">
    <source>
        <dbReference type="Proteomes" id="UP000799750"/>
    </source>
</evidence>
<evidence type="ECO:0000259" key="3">
    <source>
        <dbReference type="Pfam" id="PF00561"/>
    </source>
</evidence>
<feature type="domain" description="AB hydrolase-1" evidence="3">
    <location>
        <begin position="84"/>
        <end position="478"/>
    </location>
</feature>
<evidence type="ECO:0000256" key="2">
    <source>
        <dbReference type="ARBA" id="ARBA00022801"/>
    </source>
</evidence>
<keyword evidence="2" id="KW-0378">Hydrolase</keyword>
<dbReference type="Pfam" id="PF00561">
    <property type="entry name" value="Abhydrolase_1"/>
    <property type="match status" value="1"/>
</dbReference>
<dbReference type="GO" id="GO:0016787">
    <property type="term" value="F:hydrolase activity"/>
    <property type="evidence" value="ECO:0007669"/>
    <property type="project" value="UniProtKB-KW"/>
</dbReference>
<evidence type="ECO:0000313" key="4">
    <source>
        <dbReference type="EMBL" id="KAF2490106.1"/>
    </source>
</evidence>
<dbReference type="EMBL" id="MU004198">
    <property type="protein sequence ID" value="KAF2490106.1"/>
    <property type="molecule type" value="Genomic_DNA"/>
</dbReference>
<dbReference type="PANTHER" id="PTHR43248">
    <property type="entry name" value="2-SUCCINYL-6-HYDROXY-2,4-CYCLOHEXADIENE-1-CARBOXYLATE SYNTHASE"/>
    <property type="match status" value="1"/>
</dbReference>
<dbReference type="PANTHER" id="PTHR43248:SF30">
    <property type="entry name" value="AB HYDROLASE-1 DOMAIN-CONTAINING PROTEIN"/>
    <property type="match status" value="1"/>
</dbReference>
<name>A0A6A6QDL3_9PEZI</name>
<evidence type="ECO:0000256" key="1">
    <source>
        <dbReference type="ARBA" id="ARBA00010088"/>
    </source>
</evidence>
<comment type="similarity">
    <text evidence="1">Belongs to the peptidase S33 family.</text>
</comment>
<dbReference type="InterPro" id="IPR051601">
    <property type="entry name" value="Serine_prot/Carboxylest_S33"/>
</dbReference>
<dbReference type="SUPFAM" id="SSF53474">
    <property type="entry name" value="alpha/beta-Hydrolases"/>
    <property type="match status" value="1"/>
</dbReference>
<organism evidence="4 5">
    <name type="scientific">Lophium mytilinum</name>
    <dbReference type="NCBI Taxonomy" id="390894"/>
    <lineage>
        <taxon>Eukaryota</taxon>
        <taxon>Fungi</taxon>
        <taxon>Dikarya</taxon>
        <taxon>Ascomycota</taxon>
        <taxon>Pezizomycotina</taxon>
        <taxon>Dothideomycetes</taxon>
        <taxon>Pleosporomycetidae</taxon>
        <taxon>Mytilinidiales</taxon>
        <taxon>Mytilinidiaceae</taxon>
        <taxon>Lophium</taxon>
    </lineage>
</organism>
<reference evidence="4" key="1">
    <citation type="journal article" date="2020" name="Stud. Mycol.">
        <title>101 Dothideomycetes genomes: a test case for predicting lifestyles and emergence of pathogens.</title>
        <authorList>
            <person name="Haridas S."/>
            <person name="Albert R."/>
            <person name="Binder M."/>
            <person name="Bloem J."/>
            <person name="Labutti K."/>
            <person name="Salamov A."/>
            <person name="Andreopoulos B."/>
            <person name="Baker S."/>
            <person name="Barry K."/>
            <person name="Bills G."/>
            <person name="Bluhm B."/>
            <person name="Cannon C."/>
            <person name="Castanera R."/>
            <person name="Culley D."/>
            <person name="Daum C."/>
            <person name="Ezra D."/>
            <person name="Gonzalez J."/>
            <person name="Henrissat B."/>
            <person name="Kuo A."/>
            <person name="Liang C."/>
            <person name="Lipzen A."/>
            <person name="Lutzoni F."/>
            <person name="Magnuson J."/>
            <person name="Mondo S."/>
            <person name="Nolan M."/>
            <person name="Ohm R."/>
            <person name="Pangilinan J."/>
            <person name="Park H.-J."/>
            <person name="Ramirez L."/>
            <person name="Alfaro M."/>
            <person name="Sun H."/>
            <person name="Tritt A."/>
            <person name="Yoshinaga Y."/>
            <person name="Zwiers L.-H."/>
            <person name="Turgeon B."/>
            <person name="Goodwin S."/>
            <person name="Spatafora J."/>
            <person name="Crous P."/>
            <person name="Grigoriev I."/>
        </authorList>
    </citation>
    <scope>NUCLEOTIDE SEQUENCE</scope>
    <source>
        <strain evidence="4">CBS 269.34</strain>
    </source>
</reference>